<dbReference type="PROSITE" id="PS51257">
    <property type="entry name" value="PROKAR_LIPOPROTEIN"/>
    <property type="match status" value="1"/>
</dbReference>
<reference evidence="9 10" key="1">
    <citation type="submission" date="2016-01" db="EMBL/GenBank/DDBJ databases">
        <title>Genome sequencing of Roseivirga spongicola UST030701-084.</title>
        <authorList>
            <person name="Selvaratnam C."/>
            <person name="Thevarajoo S."/>
            <person name="Goh K.M."/>
            <person name="Ee R."/>
            <person name="Chan K.-G."/>
            <person name="Chong C.S."/>
        </authorList>
    </citation>
    <scope>NUCLEOTIDE SEQUENCE [LARGE SCALE GENOMIC DNA]</scope>
    <source>
        <strain evidence="9 10">UST030701-084</strain>
    </source>
</reference>
<dbReference type="InterPro" id="IPR003838">
    <property type="entry name" value="ABC3_permease_C"/>
</dbReference>
<dbReference type="PANTHER" id="PTHR30572:SF18">
    <property type="entry name" value="ABC-TYPE MACROLIDE FAMILY EXPORT SYSTEM PERMEASE COMPONENT 2"/>
    <property type="match status" value="1"/>
</dbReference>
<dbReference type="Proteomes" id="UP000075606">
    <property type="component" value="Unassembled WGS sequence"/>
</dbReference>
<name>A0A150X6A2_9BACT</name>
<feature type="domain" description="ABC3 transporter permease C-terminal" evidence="7">
    <location>
        <begin position="299"/>
        <end position="409"/>
    </location>
</feature>
<dbReference type="EMBL" id="LRPC01000028">
    <property type="protein sequence ID" value="KYG74216.1"/>
    <property type="molecule type" value="Genomic_DNA"/>
</dbReference>
<keyword evidence="2" id="KW-1003">Cell membrane</keyword>
<dbReference type="InterPro" id="IPR025857">
    <property type="entry name" value="MacB_PCD"/>
</dbReference>
<evidence type="ECO:0000259" key="8">
    <source>
        <dbReference type="Pfam" id="PF12704"/>
    </source>
</evidence>
<evidence type="ECO:0000313" key="9">
    <source>
        <dbReference type="EMBL" id="KYG74216.1"/>
    </source>
</evidence>
<dbReference type="InterPro" id="IPR050250">
    <property type="entry name" value="Macrolide_Exporter_MacB"/>
</dbReference>
<evidence type="ECO:0008006" key="11">
    <source>
        <dbReference type="Google" id="ProtNLM"/>
    </source>
</evidence>
<proteinExistence type="predicted"/>
<evidence type="ECO:0000256" key="2">
    <source>
        <dbReference type="ARBA" id="ARBA00022475"/>
    </source>
</evidence>
<dbReference type="RefSeq" id="WP_068223904.1">
    <property type="nucleotide sequence ID" value="NZ_CP139724.1"/>
</dbReference>
<evidence type="ECO:0000256" key="4">
    <source>
        <dbReference type="ARBA" id="ARBA00022989"/>
    </source>
</evidence>
<feature type="transmembrane region" description="Helical" evidence="6">
    <location>
        <begin position="433"/>
        <end position="453"/>
    </location>
</feature>
<gene>
    <name evidence="9" type="ORF">AWW68_16340</name>
</gene>
<organism evidence="9 10">
    <name type="scientific">Roseivirga spongicola</name>
    <dbReference type="NCBI Taxonomy" id="333140"/>
    <lineage>
        <taxon>Bacteria</taxon>
        <taxon>Pseudomonadati</taxon>
        <taxon>Bacteroidota</taxon>
        <taxon>Cytophagia</taxon>
        <taxon>Cytophagales</taxon>
        <taxon>Roseivirgaceae</taxon>
        <taxon>Roseivirga</taxon>
    </lineage>
</organism>
<keyword evidence="10" id="KW-1185">Reference proteome</keyword>
<comment type="subcellular location">
    <subcellularLocation>
        <location evidence="1">Cell membrane</location>
        <topology evidence="1">Multi-pass membrane protein</topology>
    </subcellularLocation>
</comment>
<keyword evidence="3 6" id="KW-0812">Transmembrane</keyword>
<feature type="transmembrane region" description="Helical" evidence="6">
    <location>
        <begin position="21"/>
        <end position="41"/>
    </location>
</feature>
<feature type="domain" description="MacB-like periplasmic core" evidence="8">
    <location>
        <begin position="441"/>
        <end position="607"/>
    </location>
</feature>
<feature type="transmembrane region" description="Helical" evidence="6">
    <location>
        <begin position="681"/>
        <end position="705"/>
    </location>
</feature>
<feature type="transmembrane region" description="Helical" evidence="6">
    <location>
        <begin position="340"/>
        <end position="370"/>
    </location>
</feature>
<evidence type="ECO:0000313" key="10">
    <source>
        <dbReference type="Proteomes" id="UP000075606"/>
    </source>
</evidence>
<keyword evidence="4 6" id="KW-1133">Transmembrane helix</keyword>
<dbReference type="PANTHER" id="PTHR30572">
    <property type="entry name" value="MEMBRANE COMPONENT OF TRANSPORTER-RELATED"/>
    <property type="match status" value="1"/>
</dbReference>
<keyword evidence="5 6" id="KW-0472">Membrane</keyword>
<evidence type="ECO:0000256" key="1">
    <source>
        <dbReference type="ARBA" id="ARBA00004651"/>
    </source>
</evidence>
<evidence type="ECO:0000256" key="3">
    <source>
        <dbReference type="ARBA" id="ARBA00022692"/>
    </source>
</evidence>
<evidence type="ECO:0000256" key="6">
    <source>
        <dbReference type="SAM" id="Phobius"/>
    </source>
</evidence>
<evidence type="ECO:0000256" key="5">
    <source>
        <dbReference type="ARBA" id="ARBA00023136"/>
    </source>
</evidence>
<feature type="transmembrane region" description="Helical" evidence="6">
    <location>
        <begin position="733"/>
        <end position="752"/>
    </location>
</feature>
<feature type="domain" description="ABC3 transporter permease C-terminal" evidence="7">
    <location>
        <begin position="684"/>
        <end position="797"/>
    </location>
</feature>
<protein>
    <recommendedName>
        <fullName evidence="11">ABC transporter permease</fullName>
    </recommendedName>
</protein>
<comment type="caution">
    <text evidence="9">The sequence shown here is derived from an EMBL/GenBank/DDBJ whole genome shotgun (WGS) entry which is preliminary data.</text>
</comment>
<dbReference type="STRING" id="333140.AWW68_16340"/>
<feature type="domain" description="MacB-like periplasmic core" evidence="8">
    <location>
        <begin position="20"/>
        <end position="237"/>
    </location>
</feature>
<dbReference type="Pfam" id="PF12704">
    <property type="entry name" value="MacB_PCD"/>
    <property type="match status" value="2"/>
</dbReference>
<evidence type="ECO:0000259" key="7">
    <source>
        <dbReference type="Pfam" id="PF02687"/>
    </source>
</evidence>
<feature type="transmembrane region" description="Helical" evidence="6">
    <location>
        <begin position="390"/>
        <end position="412"/>
    </location>
</feature>
<dbReference type="GO" id="GO:0005886">
    <property type="term" value="C:plasma membrane"/>
    <property type="evidence" value="ECO:0007669"/>
    <property type="project" value="UniProtKB-SubCell"/>
</dbReference>
<accession>A0A150X6A2</accession>
<dbReference type="AlphaFoldDB" id="A0A150X6A2"/>
<dbReference type="GO" id="GO:0022857">
    <property type="term" value="F:transmembrane transporter activity"/>
    <property type="evidence" value="ECO:0007669"/>
    <property type="project" value="TreeGrafter"/>
</dbReference>
<dbReference type="Pfam" id="PF02687">
    <property type="entry name" value="FtsX"/>
    <property type="match status" value="2"/>
</dbReference>
<dbReference type="OrthoDB" id="5933722at2"/>
<feature type="transmembrane region" description="Helical" evidence="6">
    <location>
        <begin position="764"/>
        <end position="783"/>
    </location>
</feature>
<feature type="transmembrane region" description="Helical" evidence="6">
    <location>
        <begin position="293"/>
        <end position="315"/>
    </location>
</feature>
<sequence>MLKNYFKIALRSIWKDKFFSFLNISGLAIGIACCLLIVTYVRYELSYDKHFQGHENIYRIIIDGSFNGRDFTGAECPAPAGTTYRDQIPGVEQRLRMRSTGSWIVKYEEKVFNEERVVFSDETFFDVFKVKLIQGNPEEVLSRKNHLVLSQTLATKYFGTQDPVGKVVRLDNDSDWTVAGVYEDIPANSHFRFNMILSFITREDEYNGQEWLNQNYDTYLVLNENASVEGVQAQMNEIAIEKMGVEFKQYLDMTYDQFLQAGNSFNYFLQPLADVHLKSDGYGGFEPEADITYVYIFSAIAAFILIIACINFMNLSTARSANRAKEVGVRKVMGSLREQLIFQFISESVLITFLSGLIGLAIAIVVLPFFNDFAERQMSLSFLESLPFVVLGSLIVGFLAGIYPAFFLSAFTPVKVLKGNVSMGMKSGGLRKTLVTFQFFISILLIIGTFSILNQLNYIQNKKLGFEKDQVLLVHNTYLLGENFEPYKNRTLSNANVESVSATWYLPTYSSRSSTVFFPDAIVDQDRGQVSQNWYVEDTYAEVFGLTLKAGRFFDKDIPTDSMTMVINEKAAQVYGIDDLENAVIGDFNNDGSSLDRYKVIGIIEDFHFESLKAEIGPLIMRLGSQRGYMAMRLNSANYQQVIDDAKAAWDEMAADQPFEYSFLDDRFGNMYEAESQLGEIFSIFATLAIIIACLGLFGLAAFTAQQKTKEVGIRKVLGASLGQLIYLMSKEVSILIIISFIIASAVGWYGVDLWLQSFAYRPPISVTAFILAGVSALLVALITMSYQSIKVATGNPVKALRNE</sequence>